<evidence type="ECO:0000256" key="4">
    <source>
        <dbReference type="ARBA" id="ARBA00022679"/>
    </source>
</evidence>
<dbReference type="EC" id="2.7.4.6" evidence="3"/>
<dbReference type="PRINTS" id="PR01243">
    <property type="entry name" value="NUCDPKINASE"/>
</dbReference>
<evidence type="ECO:0000256" key="1">
    <source>
        <dbReference type="ARBA" id="ARBA00001946"/>
    </source>
</evidence>
<proteinExistence type="inferred from homology"/>
<sequence>MSGNGLRNDKNPGAFSKKEPGGLQRGLAGQIIERFVQKGFKLVALKSTWASKELLKKHHADLSVRPFFRTPVQWLPWSGRPLSSRLPRRRSPSDPTRRSWTGLDWIYLPNGSHV</sequence>
<dbReference type="InterPro" id="IPR036850">
    <property type="entry name" value="NDK-like_dom_sf"/>
</dbReference>
<evidence type="ECO:0000256" key="2">
    <source>
        <dbReference type="ARBA" id="ARBA00008142"/>
    </source>
</evidence>
<keyword evidence="5" id="KW-0418">Kinase</keyword>
<dbReference type="PANTHER" id="PTHR11349">
    <property type="entry name" value="NUCLEOSIDE DIPHOSPHATE KINASE"/>
    <property type="match status" value="1"/>
</dbReference>
<dbReference type="EMBL" id="CH479247">
    <property type="protein sequence ID" value="EDW37823.1"/>
    <property type="molecule type" value="Genomic_DNA"/>
</dbReference>
<dbReference type="Gene3D" id="3.30.70.141">
    <property type="entry name" value="Nucleoside diphosphate kinase-like domain"/>
    <property type="match status" value="1"/>
</dbReference>
<dbReference type="GO" id="GO:0006228">
    <property type="term" value="P:UTP biosynthetic process"/>
    <property type="evidence" value="ECO:0007669"/>
    <property type="project" value="InterPro"/>
</dbReference>
<dbReference type="OrthoDB" id="2162449at2759"/>
<accession>B4HB20</accession>
<dbReference type="AlphaFoldDB" id="B4HB20"/>
<comment type="cofactor">
    <cofactor evidence="1">
        <name>Mg(2+)</name>
        <dbReference type="ChEBI" id="CHEBI:18420"/>
    </cofactor>
</comment>
<dbReference type="STRING" id="7234.B4HB20"/>
<dbReference type="GO" id="GO:0006241">
    <property type="term" value="P:CTP biosynthetic process"/>
    <property type="evidence" value="ECO:0007669"/>
    <property type="project" value="InterPro"/>
</dbReference>
<evidence type="ECO:0000256" key="6">
    <source>
        <dbReference type="SAM" id="MobiDB-lite"/>
    </source>
</evidence>
<dbReference type="InterPro" id="IPR001564">
    <property type="entry name" value="Nucleoside_diP_kinase"/>
</dbReference>
<dbReference type="GO" id="GO:0004550">
    <property type="term" value="F:nucleoside diphosphate kinase activity"/>
    <property type="evidence" value="ECO:0007669"/>
    <property type="project" value="UniProtKB-EC"/>
</dbReference>
<keyword evidence="9" id="KW-1185">Reference proteome</keyword>
<gene>
    <name evidence="8" type="primary">Dper\GL19729</name>
    <name evidence="8" type="ORF">Dper_GL19729</name>
</gene>
<dbReference type="SUPFAM" id="SSF54919">
    <property type="entry name" value="Nucleoside diphosphate kinase, NDK"/>
    <property type="match status" value="1"/>
</dbReference>
<comment type="similarity">
    <text evidence="2">Belongs to the NDK family.</text>
</comment>
<dbReference type="InterPro" id="IPR034907">
    <property type="entry name" value="NDK-like_dom"/>
</dbReference>
<evidence type="ECO:0000259" key="7">
    <source>
        <dbReference type="Pfam" id="PF00334"/>
    </source>
</evidence>
<dbReference type="Pfam" id="PF00334">
    <property type="entry name" value="NDK"/>
    <property type="match status" value="1"/>
</dbReference>
<protein>
    <recommendedName>
        <fullName evidence="3">nucleoside-diphosphate kinase</fullName>
        <ecNumber evidence="3">2.7.4.6</ecNumber>
    </recommendedName>
</protein>
<evidence type="ECO:0000313" key="8">
    <source>
        <dbReference type="EMBL" id="EDW37823.1"/>
    </source>
</evidence>
<dbReference type="HOGENOM" id="CLU_2123618_0_0_1"/>
<feature type="region of interest" description="Disordered" evidence="6">
    <location>
        <begin position="81"/>
        <end position="101"/>
    </location>
</feature>
<evidence type="ECO:0000313" key="9">
    <source>
        <dbReference type="Proteomes" id="UP000008744"/>
    </source>
</evidence>
<feature type="region of interest" description="Disordered" evidence="6">
    <location>
        <begin position="1"/>
        <end position="22"/>
    </location>
</feature>
<feature type="domain" description="Nucleoside diphosphate kinase-like" evidence="7">
    <location>
        <begin position="20"/>
        <end position="73"/>
    </location>
</feature>
<dbReference type="Proteomes" id="UP000008744">
    <property type="component" value="Unassembled WGS sequence"/>
</dbReference>
<name>B4HB20_DROPE</name>
<dbReference type="GO" id="GO:0006183">
    <property type="term" value="P:GTP biosynthetic process"/>
    <property type="evidence" value="ECO:0007669"/>
    <property type="project" value="InterPro"/>
</dbReference>
<evidence type="ECO:0000256" key="3">
    <source>
        <dbReference type="ARBA" id="ARBA00012966"/>
    </source>
</evidence>
<keyword evidence="4" id="KW-0808">Transferase</keyword>
<dbReference type="eggNOG" id="KOG0888">
    <property type="taxonomic scope" value="Eukaryota"/>
</dbReference>
<evidence type="ECO:0000256" key="5">
    <source>
        <dbReference type="ARBA" id="ARBA00022777"/>
    </source>
</evidence>
<reference evidence="8 9" key="1">
    <citation type="journal article" date="2007" name="Nature">
        <title>Evolution of genes and genomes on the Drosophila phylogeny.</title>
        <authorList>
            <consortium name="Drosophila 12 Genomes Consortium"/>
            <person name="Clark A.G."/>
            <person name="Eisen M.B."/>
            <person name="Smith D.R."/>
            <person name="Bergman C.M."/>
            <person name="Oliver B."/>
            <person name="Markow T.A."/>
            <person name="Kaufman T.C."/>
            <person name="Kellis M."/>
            <person name="Gelbart W."/>
            <person name="Iyer V.N."/>
            <person name="Pollard D.A."/>
            <person name="Sackton T.B."/>
            <person name="Larracuente A.M."/>
            <person name="Singh N.D."/>
            <person name="Abad J.P."/>
            <person name="Abt D.N."/>
            <person name="Adryan B."/>
            <person name="Aguade M."/>
            <person name="Akashi H."/>
            <person name="Anderson W.W."/>
            <person name="Aquadro C.F."/>
            <person name="Ardell D.H."/>
            <person name="Arguello R."/>
            <person name="Artieri C.G."/>
            <person name="Barbash D.A."/>
            <person name="Barker D."/>
            <person name="Barsanti P."/>
            <person name="Batterham P."/>
            <person name="Batzoglou S."/>
            <person name="Begun D."/>
            <person name="Bhutkar A."/>
            <person name="Blanco E."/>
            <person name="Bosak S.A."/>
            <person name="Bradley R.K."/>
            <person name="Brand A.D."/>
            <person name="Brent M.R."/>
            <person name="Brooks A.N."/>
            <person name="Brown R.H."/>
            <person name="Butlin R.K."/>
            <person name="Caggese C."/>
            <person name="Calvi B.R."/>
            <person name="Bernardo de Carvalho A."/>
            <person name="Caspi A."/>
            <person name="Castrezana S."/>
            <person name="Celniker S.E."/>
            <person name="Chang J.L."/>
            <person name="Chapple C."/>
            <person name="Chatterji S."/>
            <person name="Chinwalla A."/>
            <person name="Civetta A."/>
            <person name="Clifton S.W."/>
            <person name="Comeron J.M."/>
            <person name="Costello J.C."/>
            <person name="Coyne J.A."/>
            <person name="Daub J."/>
            <person name="David R.G."/>
            <person name="Delcher A.L."/>
            <person name="Delehaunty K."/>
            <person name="Do C.B."/>
            <person name="Ebling H."/>
            <person name="Edwards K."/>
            <person name="Eickbush T."/>
            <person name="Evans J.D."/>
            <person name="Filipski A."/>
            <person name="Findeiss S."/>
            <person name="Freyhult E."/>
            <person name="Fulton L."/>
            <person name="Fulton R."/>
            <person name="Garcia A.C."/>
            <person name="Gardiner A."/>
            <person name="Garfield D.A."/>
            <person name="Garvin B.E."/>
            <person name="Gibson G."/>
            <person name="Gilbert D."/>
            <person name="Gnerre S."/>
            <person name="Godfrey J."/>
            <person name="Good R."/>
            <person name="Gotea V."/>
            <person name="Gravely B."/>
            <person name="Greenberg A.J."/>
            <person name="Griffiths-Jones S."/>
            <person name="Gross S."/>
            <person name="Guigo R."/>
            <person name="Gustafson E.A."/>
            <person name="Haerty W."/>
            <person name="Hahn M.W."/>
            <person name="Halligan D.L."/>
            <person name="Halpern A.L."/>
            <person name="Halter G.M."/>
            <person name="Han M.V."/>
            <person name="Heger A."/>
            <person name="Hillier L."/>
            <person name="Hinrichs A.S."/>
            <person name="Holmes I."/>
            <person name="Hoskins R.A."/>
            <person name="Hubisz M.J."/>
            <person name="Hultmark D."/>
            <person name="Huntley M.A."/>
            <person name="Jaffe D.B."/>
            <person name="Jagadeeshan S."/>
            <person name="Jeck W.R."/>
            <person name="Johnson J."/>
            <person name="Jones C.D."/>
            <person name="Jordan W.C."/>
            <person name="Karpen G.H."/>
            <person name="Kataoka E."/>
            <person name="Keightley P.D."/>
            <person name="Kheradpour P."/>
            <person name="Kirkness E.F."/>
            <person name="Koerich L.B."/>
            <person name="Kristiansen K."/>
            <person name="Kudrna D."/>
            <person name="Kulathinal R.J."/>
            <person name="Kumar S."/>
            <person name="Kwok R."/>
            <person name="Lander E."/>
            <person name="Langley C.H."/>
            <person name="Lapoint R."/>
            <person name="Lazzaro B.P."/>
            <person name="Lee S.J."/>
            <person name="Levesque L."/>
            <person name="Li R."/>
            <person name="Lin C.F."/>
            <person name="Lin M.F."/>
            <person name="Lindblad-Toh K."/>
            <person name="Llopart A."/>
            <person name="Long M."/>
            <person name="Low L."/>
            <person name="Lozovsky E."/>
            <person name="Lu J."/>
            <person name="Luo M."/>
            <person name="Machado C.A."/>
            <person name="Makalowski W."/>
            <person name="Marzo M."/>
            <person name="Matsuda M."/>
            <person name="Matzkin L."/>
            <person name="McAllister B."/>
            <person name="McBride C.S."/>
            <person name="McKernan B."/>
            <person name="McKernan K."/>
            <person name="Mendez-Lago M."/>
            <person name="Minx P."/>
            <person name="Mollenhauer M.U."/>
            <person name="Montooth K."/>
            <person name="Mount S.M."/>
            <person name="Mu X."/>
            <person name="Myers E."/>
            <person name="Negre B."/>
            <person name="Newfeld S."/>
            <person name="Nielsen R."/>
            <person name="Noor M.A."/>
            <person name="O'Grady P."/>
            <person name="Pachter L."/>
            <person name="Papaceit M."/>
            <person name="Parisi M.J."/>
            <person name="Parisi M."/>
            <person name="Parts L."/>
            <person name="Pedersen J.S."/>
            <person name="Pesole G."/>
            <person name="Phillippy A.M."/>
            <person name="Ponting C.P."/>
            <person name="Pop M."/>
            <person name="Porcelli D."/>
            <person name="Powell J.R."/>
            <person name="Prohaska S."/>
            <person name="Pruitt K."/>
            <person name="Puig M."/>
            <person name="Quesneville H."/>
            <person name="Ram K.R."/>
            <person name="Rand D."/>
            <person name="Rasmussen M.D."/>
            <person name="Reed L.K."/>
            <person name="Reenan R."/>
            <person name="Reily A."/>
            <person name="Remington K.A."/>
            <person name="Rieger T.T."/>
            <person name="Ritchie M.G."/>
            <person name="Robin C."/>
            <person name="Rogers Y.H."/>
            <person name="Rohde C."/>
            <person name="Rozas J."/>
            <person name="Rubenfield M.J."/>
            <person name="Ruiz A."/>
            <person name="Russo S."/>
            <person name="Salzberg S.L."/>
            <person name="Sanchez-Gracia A."/>
            <person name="Saranga D.J."/>
            <person name="Sato H."/>
            <person name="Schaeffer S.W."/>
            <person name="Schatz M.C."/>
            <person name="Schlenke T."/>
            <person name="Schwartz R."/>
            <person name="Segarra C."/>
            <person name="Singh R.S."/>
            <person name="Sirot L."/>
            <person name="Sirota M."/>
            <person name="Sisneros N.B."/>
            <person name="Smith C.D."/>
            <person name="Smith T.F."/>
            <person name="Spieth J."/>
            <person name="Stage D.E."/>
            <person name="Stark A."/>
            <person name="Stephan W."/>
            <person name="Strausberg R.L."/>
            <person name="Strempel S."/>
            <person name="Sturgill D."/>
            <person name="Sutton G."/>
            <person name="Sutton G.G."/>
            <person name="Tao W."/>
            <person name="Teichmann S."/>
            <person name="Tobari Y.N."/>
            <person name="Tomimura Y."/>
            <person name="Tsolas J.M."/>
            <person name="Valente V.L."/>
            <person name="Venter E."/>
            <person name="Venter J.C."/>
            <person name="Vicario S."/>
            <person name="Vieira F.G."/>
            <person name="Vilella A.J."/>
            <person name="Villasante A."/>
            <person name="Walenz B."/>
            <person name="Wang J."/>
            <person name="Wasserman M."/>
            <person name="Watts T."/>
            <person name="Wilson D."/>
            <person name="Wilson R.K."/>
            <person name="Wing R.A."/>
            <person name="Wolfner M.F."/>
            <person name="Wong A."/>
            <person name="Wong G.K."/>
            <person name="Wu C.I."/>
            <person name="Wu G."/>
            <person name="Yamamoto D."/>
            <person name="Yang H.P."/>
            <person name="Yang S.P."/>
            <person name="Yorke J.A."/>
            <person name="Yoshida K."/>
            <person name="Zdobnov E."/>
            <person name="Zhang P."/>
            <person name="Zhang Y."/>
            <person name="Zimin A.V."/>
            <person name="Baldwin J."/>
            <person name="Abdouelleil A."/>
            <person name="Abdulkadir J."/>
            <person name="Abebe A."/>
            <person name="Abera B."/>
            <person name="Abreu J."/>
            <person name="Acer S.C."/>
            <person name="Aftuck L."/>
            <person name="Alexander A."/>
            <person name="An P."/>
            <person name="Anderson E."/>
            <person name="Anderson S."/>
            <person name="Arachi H."/>
            <person name="Azer M."/>
            <person name="Bachantsang P."/>
            <person name="Barry A."/>
            <person name="Bayul T."/>
            <person name="Berlin A."/>
            <person name="Bessette D."/>
            <person name="Bloom T."/>
            <person name="Blye J."/>
            <person name="Boguslavskiy L."/>
            <person name="Bonnet C."/>
            <person name="Boukhgalter B."/>
            <person name="Bourzgui I."/>
            <person name="Brown A."/>
            <person name="Cahill P."/>
            <person name="Channer S."/>
            <person name="Cheshatsang Y."/>
            <person name="Chuda L."/>
            <person name="Citroen M."/>
            <person name="Collymore A."/>
            <person name="Cooke P."/>
            <person name="Costello M."/>
            <person name="D'Aco K."/>
            <person name="Daza R."/>
            <person name="De Haan G."/>
            <person name="DeGray S."/>
            <person name="DeMaso C."/>
            <person name="Dhargay N."/>
            <person name="Dooley K."/>
            <person name="Dooley E."/>
            <person name="Doricent M."/>
            <person name="Dorje P."/>
            <person name="Dorjee K."/>
            <person name="Dupes A."/>
            <person name="Elong R."/>
            <person name="Falk J."/>
            <person name="Farina A."/>
            <person name="Faro S."/>
            <person name="Ferguson D."/>
            <person name="Fisher S."/>
            <person name="Foley C.D."/>
            <person name="Franke A."/>
            <person name="Friedrich D."/>
            <person name="Gadbois L."/>
            <person name="Gearin G."/>
            <person name="Gearin C.R."/>
            <person name="Giannoukos G."/>
            <person name="Goode T."/>
            <person name="Graham J."/>
            <person name="Grandbois E."/>
            <person name="Grewal S."/>
            <person name="Gyaltsen K."/>
            <person name="Hafez N."/>
            <person name="Hagos B."/>
            <person name="Hall J."/>
            <person name="Henson C."/>
            <person name="Hollinger A."/>
            <person name="Honan T."/>
            <person name="Huard M.D."/>
            <person name="Hughes L."/>
            <person name="Hurhula B."/>
            <person name="Husby M.E."/>
            <person name="Kamat A."/>
            <person name="Kanga B."/>
            <person name="Kashin S."/>
            <person name="Khazanovich D."/>
            <person name="Kisner P."/>
            <person name="Lance K."/>
            <person name="Lara M."/>
            <person name="Lee W."/>
            <person name="Lennon N."/>
            <person name="Letendre F."/>
            <person name="LeVine R."/>
            <person name="Lipovsky A."/>
            <person name="Liu X."/>
            <person name="Liu J."/>
            <person name="Liu S."/>
            <person name="Lokyitsang T."/>
            <person name="Lokyitsang Y."/>
            <person name="Lubonja R."/>
            <person name="Lui A."/>
            <person name="MacDonald P."/>
            <person name="Magnisalis V."/>
            <person name="Maru K."/>
            <person name="Matthews C."/>
            <person name="McCusker W."/>
            <person name="McDonough S."/>
            <person name="Mehta T."/>
            <person name="Meldrim J."/>
            <person name="Meneus L."/>
            <person name="Mihai O."/>
            <person name="Mihalev A."/>
            <person name="Mihova T."/>
            <person name="Mittelman R."/>
            <person name="Mlenga V."/>
            <person name="Montmayeur A."/>
            <person name="Mulrain L."/>
            <person name="Navidi A."/>
            <person name="Naylor J."/>
            <person name="Negash T."/>
            <person name="Nguyen T."/>
            <person name="Nguyen N."/>
            <person name="Nicol R."/>
            <person name="Norbu C."/>
            <person name="Norbu N."/>
            <person name="Novod N."/>
            <person name="O'Neill B."/>
            <person name="Osman S."/>
            <person name="Markiewicz E."/>
            <person name="Oyono O.L."/>
            <person name="Patti C."/>
            <person name="Phunkhang P."/>
            <person name="Pierre F."/>
            <person name="Priest M."/>
            <person name="Raghuraman S."/>
            <person name="Rege F."/>
            <person name="Reyes R."/>
            <person name="Rise C."/>
            <person name="Rogov P."/>
            <person name="Ross K."/>
            <person name="Ryan E."/>
            <person name="Settipalli S."/>
            <person name="Shea T."/>
            <person name="Sherpa N."/>
            <person name="Shi L."/>
            <person name="Shih D."/>
            <person name="Sparrow T."/>
            <person name="Spaulding J."/>
            <person name="Stalker J."/>
            <person name="Stange-Thomann N."/>
            <person name="Stavropoulos S."/>
            <person name="Stone C."/>
            <person name="Strader C."/>
            <person name="Tesfaye S."/>
            <person name="Thomson T."/>
            <person name="Thoulutsang Y."/>
            <person name="Thoulutsang D."/>
            <person name="Topham K."/>
            <person name="Topping I."/>
            <person name="Tsamla T."/>
            <person name="Vassiliev H."/>
            <person name="Vo A."/>
            <person name="Wangchuk T."/>
            <person name="Wangdi T."/>
            <person name="Weiand M."/>
            <person name="Wilkinson J."/>
            <person name="Wilson A."/>
            <person name="Yadav S."/>
            <person name="Young G."/>
            <person name="Yu Q."/>
            <person name="Zembek L."/>
            <person name="Zhong D."/>
            <person name="Zimmer A."/>
            <person name="Zwirko Z."/>
            <person name="Jaffe D.B."/>
            <person name="Alvarez P."/>
            <person name="Brockman W."/>
            <person name="Butler J."/>
            <person name="Chin C."/>
            <person name="Gnerre S."/>
            <person name="Grabherr M."/>
            <person name="Kleber M."/>
            <person name="Mauceli E."/>
            <person name="MacCallum I."/>
        </authorList>
    </citation>
    <scope>NUCLEOTIDE SEQUENCE [LARGE SCALE GENOMIC DNA]</scope>
    <source>
        <strain evidence="9">MSH-3 / Tucson 14011-0111.49</strain>
    </source>
</reference>
<organism evidence="9">
    <name type="scientific">Drosophila persimilis</name>
    <name type="common">Fruit fly</name>
    <dbReference type="NCBI Taxonomy" id="7234"/>
    <lineage>
        <taxon>Eukaryota</taxon>
        <taxon>Metazoa</taxon>
        <taxon>Ecdysozoa</taxon>
        <taxon>Arthropoda</taxon>
        <taxon>Hexapoda</taxon>
        <taxon>Insecta</taxon>
        <taxon>Pterygota</taxon>
        <taxon>Neoptera</taxon>
        <taxon>Endopterygota</taxon>
        <taxon>Diptera</taxon>
        <taxon>Brachycera</taxon>
        <taxon>Muscomorpha</taxon>
        <taxon>Ephydroidea</taxon>
        <taxon>Drosophilidae</taxon>
        <taxon>Drosophila</taxon>
        <taxon>Sophophora</taxon>
    </lineage>
</organism>